<keyword evidence="1" id="KW-0812">Transmembrane</keyword>
<keyword evidence="1" id="KW-1133">Transmembrane helix</keyword>
<name>A0A511QZ44_9DEIN</name>
<accession>A0A511QZ44</accession>
<dbReference type="OrthoDB" id="1550631at2"/>
<feature type="transmembrane region" description="Helical" evidence="1">
    <location>
        <begin position="87"/>
        <end position="106"/>
    </location>
</feature>
<evidence type="ECO:0000256" key="1">
    <source>
        <dbReference type="SAM" id="Phobius"/>
    </source>
</evidence>
<dbReference type="AlphaFoldDB" id="A0A511QZ44"/>
<feature type="transmembrane region" description="Helical" evidence="1">
    <location>
        <begin position="12"/>
        <end position="37"/>
    </location>
</feature>
<dbReference type="EMBL" id="BJXL01000007">
    <property type="protein sequence ID" value="GEM82287.1"/>
    <property type="molecule type" value="Genomic_DNA"/>
</dbReference>
<proteinExistence type="predicted"/>
<evidence type="ECO:0000313" key="2">
    <source>
        <dbReference type="EMBL" id="GEM82287.1"/>
    </source>
</evidence>
<gene>
    <name evidence="2" type="ORF">MHY01S_04530</name>
</gene>
<dbReference type="Proteomes" id="UP000321197">
    <property type="component" value="Unassembled WGS sequence"/>
</dbReference>
<dbReference type="RefSeq" id="WP_119340130.1">
    <property type="nucleotide sequence ID" value="NZ_BJXL01000007.1"/>
</dbReference>
<reference evidence="2 3" key="1">
    <citation type="submission" date="2019-07" db="EMBL/GenBank/DDBJ databases">
        <title>Whole genome shotgun sequence of Meiothermus hypogaeus NBRC 106114.</title>
        <authorList>
            <person name="Hosoyama A."/>
            <person name="Uohara A."/>
            <person name="Ohji S."/>
            <person name="Ichikawa N."/>
        </authorList>
    </citation>
    <scope>NUCLEOTIDE SEQUENCE [LARGE SCALE GENOMIC DNA]</scope>
    <source>
        <strain evidence="2 3">NBRC 106114</strain>
    </source>
</reference>
<evidence type="ECO:0000313" key="3">
    <source>
        <dbReference type="Proteomes" id="UP000321197"/>
    </source>
</evidence>
<keyword evidence="1" id="KW-0472">Membrane</keyword>
<dbReference type="InterPro" id="IPR018729">
    <property type="entry name" value="DUF2269_transmembrane"/>
</dbReference>
<organism evidence="2 3">
    <name type="scientific">Meiothermus hypogaeus NBRC 106114</name>
    <dbReference type="NCBI Taxonomy" id="1227553"/>
    <lineage>
        <taxon>Bacteria</taxon>
        <taxon>Thermotogati</taxon>
        <taxon>Deinococcota</taxon>
        <taxon>Deinococci</taxon>
        <taxon>Thermales</taxon>
        <taxon>Thermaceae</taxon>
        <taxon>Meiothermus</taxon>
    </lineage>
</organism>
<comment type="caution">
    <text evidence="2">The sequence shown here is derived from an EMBL/GenBank/DDBJ whole genome shotgun (WGS) entry which is preliminary data.</text>
</comment>
<evidence type="ECO:0008006" key="4">
    <source>
        <dbReference type="Google" id="ProtNLM"/>
    </source>
</evidence>
<feature type="transmembrane region" description="Helical" evidence="1">
    <location>
        <begin position="58"/>
        <end position="81"/>
    </location>
</feature>
<protein>
    <recommendedName>
        <fullName evidence="4">DUF2269 domain-containing protein</fullName>
    </recommendedName>
</protein>
<dbReference type="Pfam" id="PF10027">
    <property type="entry name" value="DUF2269"/>
    <property type="match status" value="1"/>
</dbReference>
<sequence>MHVPPEGAHPFFYTLLVFVHIFVTMVAVGLNASYAIWISRGAKDAASLPFALRGVKFLDDYVANPCYLLGGLTGVLMIAMGKAIAPYLWAAIGLYIVAMAVAYGFYTPLLSRQIRLLEAKGASDAEYQALAQRSNRVGVAMGVMVVLIVLLKIFEPSLG</sequence>
<feature type="transmembrane region" description="Helical" evidence="1">
    <location>
        <begin position="137"/>
        <end position="154"/>
    </location>
</feature>